<accession>A0ABW5JK18</accession>
<feature type="signal peptide" evidence="1">
    <location>
        <begin position="1"/>
        <end position="23"/>
    </location>
</feature>
<name>A0ABW5JK18_9BACT</name>
<dbReference type="EMBL" id="JBHULI010000024">
    <property type="protein sequence ID" value="MFD2532934.1"/>
    <property type="molecule type" value="Genomic_DNA"/>
</dbReference>
<organism evidence="2 3">
    <name type="scientific">Gracilimonas halophila</name>
    <dbReference type="NCBI Taxonomy" id="1834464"/>
    <lineage>
        <taxon>Bacteria</taxon>
        <taxon>Pseudomonadati</taxon>
        <taxon>Balneolota</taxon>
        <taxon>Balneolia</taxon>
        <taxon>Balneolales</taxon>
        <taxon>Balneolaceae</taxon>
        <taxon>Gracilimonas</taxon>
    </lineage>
</organism>
<proteinExistence type="predicted"/>
<feature type="chain" id="PRO_5046833860" description="DUF4402 domain-containing protein" evidence="1">
    <location>
        <begin position="24"/>
        <end position="215"/>
    </location>
</feature>
<sequence>MKKIPILLFAVSLLAGFSSVAMGQSTDNETISANANVVQDLKVGEDKGSLEFGDVVVNSTKFIDAENGDVVSTGITGGEQRGFFDVQMGGEPNINLEIRFPTQLGSGMFGNLVTMPFYSASDGESAGTVNAIVTEQADFNGNLNDDFGTNILVNKTDWTITEITSTVTAETTSAVSMPSSSKIYVVVGGKVEAEEEQEIRSDYLGTIKLTVTVAD</sequence>
<evidence type="ECO:0000313" key="3">
    <source>
        <dbReference type="Proteomes" id="UP001597460"/>
    </source>
</evidence>
<gene>
    <name evidence="2" type="ORF">ACFSVN_10790</name>
</gene>
<dbReference type="Proteomes" id="UP001597460">
    <property type="component" value="Unassembled WGS sequence"/>
</dbReference>
<protein>
    <recommendedName>
        <fullName evidence="4">DUF4402 domain-containing protein</fullName>
    </recommendedName>
</protein>
<comment type="caution">
    <text evidence="2">The sequence shown here is derived from an EMBL/GenBank/DDBJ whole genome shotgun (WGS) entry which is preliminary data.</text>
</comment>
<reference evidence="3" key="1">
    <citation type="journal article" date="2019" name="Int. J. Syst. Evol. Microbiol.">
        <title>The Global Catalogue of Microorganisms (GCM) 10K type strain sequencing project: providing services to taxonomists for standard genome sequencing and annotation.</title>
        <authorList>
            <consortium name="The Broad Institute Genomics Platform"/>
            <consortium name="The Broad Institute Genome Sequencing Center for Infectious Disease"/>
            <person name="Wu L."/>
            <person name="Ma J."/>
        </authorList>
    </citation>
    <scope>NUCLEOTIDE SEQUENCE [LARGE SCALE GENOMIC DNA]</scope>
    <source>
        <strain evidence="3">KCTC 52042</strain>
    </source>
</reference>
<evidence type="ECO:0000313" key="2">
    <source>
        <dbReference type="EMBL" id="MFD2532934.1"/>
    </source>
</evidence>
<evidence type="ECO:0008006" key="4">
    <source>
        <dbReference type="Google" id="ProtNLM"/>
    </source>
</evidence>
<keyword evidence="1" id="KW-0732">Signal</keyword>
<keyword evidence="3" id="KW-1185">Reference proteome</keyword>
<evidence type="ECO:0000256" key="1">
    <source>
        <dbReference type="SAM" id="SignalP"/>
    </source>
</evidence>
<dbReference type="RefSeq" id="WP_390302274.1">
    <property type="nucleotide sequence ID" value="NZ_JBHULI010000024.1"/>
</dbReference>